<evidence type="ECO:0000259" key="1">
    <source>
        <dbReference type="Pfam" id="PF13472"/>
    </source>
</evidence>
<accession>A0A4R1XS96</accession>
<evidence type="ECO:0000313" key="2">
    <source>
        <dbReference type="EMBL" id="TCM66419.1"/>
    </source>
</evidence>
<dbReference type="Gene3D" id="3.40.50.1110">
    <property type="entry name" value="SGNH hydrolase"/>
    <property type="match status" value="1"/>
</dbReference>
<dbReference type="OrthoDB" id="9804395at2"/>
<dbReference type="InterPro" id="IPR051532">
    <property type="entry name" value="Ester_Hydrolysis_Enzymes"/>
</dbReference>
<dbReference type="Proteomes" id="UP000294963">
    <property type="component" value="Unassembled WGS sequence"/>
</dbReference>
<sequence length="239" mass="26402">MLLKLSTLALLPAIVLQGYRVKKNTPRLPEPTGDRHGIVGQGPKLSVLILGDSAAAGVGVDHQDQALLGALLAKLSDQYCVAYRLEAKTGHNSAQVLAASQGLAPQHYDVVVTSVGVNDVTRFRQPKTWIAEQKKLYADIEQRFSPNLVVVSGVPPMDQFPALPNPLGWLFGRYAAQMNQLLAEVVHSQPHYEFLKYDVQQYQSLNLSMARDGFHPSAEIYAFWADEVADRILKHHIEV</sequence>
<protein>
    <submittedName>
        <fullName evidence="2">Lysophospholipase L1-like esterase</fullName>
    </submittedName>
</protein>
<dbReference type="InterPro" id="IPR036514">
    <property type="entry name" value="SGNH_hydro_sf"/>
</dbReference>
<reference evidence="2 3" key="1">
    <citation type="submission" date="2019-03" db="EMBL/GenBank/DDBJ databases">
        <title>Genomic analyses of the natural microbiome of Caenorhabditis elegans.</title>
        <authorList>
            <person name="Samuel B."/>
        </authorList>
    </citation>
    <scope>NUCLEOTIDE SEQUENCE [LARGE SCALE GENOMIC DNA]</scope>
    <source>
        <strain evidence="2 3">JUb89</strain>
    </source>
</reference>
<gene>
    <name evidence="2" type="ORF">EC844_11319</name>
</gene>
<dbReference type="SUPFAM" id="SSF52266">
    <property type="entry name" value="SGNH hydrolase"/>
    <property type="match status" value="1"/>
</dbReference>
<organism evidence="2 3">
    <name type="scientific">Acinetobacter calcoaceticus</name>
    <dbReference type="NCBI Taxonomy" id="471"/>
    <lineage>
        <taxon>Bacteria</taxon>
        <taxon>Pseudomonadati</taxon>
        <taxon>Pseudomonadota</taxon>
        <taxon>Gammaproteobacteria</taxon>
        <taxon>Moraxellales</taxon>
        <taxon>Moraxellaceae</taxon>
        <taxon>Acinetobacter</taxon>
        <taxon>Acinetobacter calcoaceticus/baumannii complex</taxon>
    </lineage>
</organism>
<evidence type="ECO:0000313" key="3">
    <source>
        <dbReference type="Proteomes" id="UP000294963"/>
    </source>
</evidence>
<keyword evidence="3" id="KW-1185">Reference proteome</keyword>
<comment type="caution">
    <text evidence="2">The sequence shown here is derived from an EMBL/GenBank/DDBJ whole genome shotgun (WGS) entry which is preliminary data.</text>
</comment>
<proteinExistence type="predicted"/>
<dbReference type="InterPro" id="IPR013830">
    <property type="entry name" value="SGNH_hydro"/>
</dbReference>
<dbReference type="GO" id="GO:0004622">
    <property type="term" value="F:phosphatidylcholine lysophospholipase activity"/>
    <property type="evidence" value="ECO:0007669"/>
    <property type="project" value="TreeGrafter"/>
</dbReference>
<name>A0A4R1XS96_ACICA</name>
<dbReference type="EMBL" id="SLVJ01000013">
    <property type="protein sequence ID" value="TCM66419.1"/>
    <property type="molecule type" value="Genomic_DNA"/>
</dbReference>
<dbReference type="PANTHER" id="PTHR30383:SF5">
    <property type="entry name" value="SGNH HYDROLASE-TYPE ESTERASE DOMAIN-CONTAINING PROTEIN"/>
    <property type="match status" value="1"/>
</dbReference>
<dbReference type="PANTHER" id="PTHR30383">
    <property type="entry name" value="THIOESTERASE 1/PROTEASE 1/LYSOPHOSPHOLIPASE L1"/>
    <property type="match status" value="1"/>
</dbReference>
<dbReference type="Pfam" id="PF13472">
    <property type="entry name" value="Lipase_GDSL_2"/>
    <property type="match status" value="1"/>
</dbReference>
<dbReference type="CDD" id="cd01836">
    <property type="entry name" value="FeeA_FeeB_like"/>
    <property type="match status" value="1"/>
</dbReference>
<feature type="domain" description="SGNH hydrolase-type esterase" evidence="1">
    <location>
        <begin position="49"/>
        <end position="222"/>
    </location>
</feature>
<dbReference type="AlphaFoldDB" id="A0A4R1XS96"/>